<organism evidence="2 3">
    <name type="scientific">Synchytrium endobioticum</name>
    <dbReference type="NCBI Taxonomy" id="286115"/>
    <lineage>
        <taxon>Eukaryota</taxon>
        <taxon>Fungi</taxon>
        <taxon>Fungi incertae sedis</taxon>
        <taxon>Chytridiomycota</taxon>
        <taxon>Chytridiomycota incertae sedis</taxon>
        <taxon>Chytridiomycetes</taxon>
        <taxon>Synchytriales</taxon>
        <taxon>Synchytriaceae</taxon>
        <taxon>Synchytrium</taxon>
    </lineage>
</organism>
<reference evidence="2 3" key="1">
    <citation type="journal article" date="2019" name="Sci. Rep.">
        <title>Comparative genomics of chytrid fungi reveal insights into the obligate biotrophic and pathogenic lifestyle of Synchytrium endobioticum.</title>
        <authorList>
            <person name="van de Vossenberg B.T.L.H."/>
            <person name="Warris S."/>
            <person name="Nguyen H.D.T."/>
            <person name="van Gent-Pelzer M.P.E."/>
            <person name="Joly D.L."/>
            <person name="van de Geest H.C."/>
            <person name="Bonants P.J.M."/>
            <person name="Smith D.S."/>
            <person name="Levesque C.A."/>
            <person name="van der Lee T.A.J."/>
        </authorList>
    </citation>
    <scope>NUCLEOTIDE SEQUENCE [LARGE SCALE GENOMIC DNA]</scope>
    <source>
        <strain evidence="2 3">LEV6574</strain>
    </source>
</reference>
<dbReference type="VEuPathDB" id="FungiDB:SeMB42_g00228"/>
<feature type="region of interest" description="Disordered" evidence="1">
    <location>
        <begin position="20"/>
        <end position="164"/>
    </location>
</feature>
<dbReference type="VEuPathDB" id="FungiDB:SeMB42_g00227"/>
<feature type="compositionally biased region" description="Basic and acidic residues" evidence="1">
    <location>
        <begin position="20"/>
        <end position="36"/>
    </location>
</feature>
<name>A0A507CXK2_9FUNG</name>
<gene>
    <name evidence="2" type="ORF">SeLEV6574_g04835</name>
</gene>
<protein>
    <submittedName>
        <fullName evidence="2">Uncharacterized protein</fullName>
    </submittedName>
</protein>
<evidence type="ECO:0000256" key="1">
    <source>
        <dbReference type="SAM" id="MobiDB-lite"/>
    </source>
</evidence>
<dbReference type="EMBL" id="QEAM01000207">
    <property type="protein sequence ID" value="TPX43838.1"/>
    <property type="molecule type" value="Genomic_DNA"/>
</dbReference>
<feature type="compositionally biased region" description="Polar residues" evidence="1">
    <location>
        <begin position="69"/>
        <end position="84"/>
    </location>
</feature>
<evidence type="ECO:0000313" key="2">
    <source>
        <dbReference type="EMBL" id="TPX43838.1"/>
    </source>
</evidence>
<comment type="caution">
    <text evidence="2">The sequence shown here is derived from an EMBL/GenBank/DDBJ whole genome shotgun (WGS) entry which is preliminary data.</text>
</comment>
<sequence>MAKAPRPRWVRRDGRLVRIDGAEETHIVEERQRLPDLRMNTLGRQEADDAGDAAGSRPRCRPRACCVQITLTRDTSHNRSSPATRRQKKRPATRKGPTRSPAAHKPTTPTPPPPPPSPSPPPPPTPPRQPRIPKEHEPPAFIVPDPTNLDFRYPDDDEAAGDVHAQPDMDAYRRLPIGLRQERTLFVERLATALGPRASTEAKRLMASITDRCLILAPPQGPDELANIVVGATAVALAYDDSSVEVFPLLAGITGFGRALIVRLQKAVLRAIDYKVRMWCRGRIMRSLKTVSTGAGVVDCMGYLYINIMYFSTLHTRLIVLCIFIYCMYILKSQASPSCFIDMVAESFWVESIGIRELPLMPQWRVIATTFLHRVGTMNGQPTGVLRSLKLQRFQPCHVHQHLQEQHLLSV</sequence>
<accession>A0A507CXK2</accession>
<feature type="compositionally biased region" description="Basic residues" evidence="1">
    <location>
        <begin position="85"/>
        <end position="97"/>
    </location>
</feature>
<evidence type="ECO:0000313" key="3">
    <source>
        <dbReference type="Proteomes" id="UP000320475"/>
    </source>
</evidence>
<proteinExistence type="predicted"/>
<dbReference type="Proteomes" id="UP000320475">
    <property type="component" value="Unassembled WGS sequence"/>
</dbReference>
<dbReference type="AlphaFoldDB" id="A0A507CXK2"/>
<feature type="compositionally biased region" description="Pro residues" evidence="1">
    <location>
        <begin position="108"/>
        <end position="130"/>
    </location>
</feature>